<reference evidence="6 8" key="3">
    <citation type="submission" date="2016-10" db="EMBL/GenBank/DDBJ databases">
        <authorList>
            <person name="Varghese N."/>
            <person name="Submissions S."/>
        </authorList>
    </citation>
    <scope>NUCLEOTIDE SEQUENCE [LARGE SCALE GENOMIC DNA]</scope>
    <source>
        <strain evidence="6 8">Gm-149</strain>
    </source>
</reference>
<dbReference type="EMBL" id="BJVF01000001">
    <property type="protein sequence ID" value="GEL10252.1"/>
    <property type="molecule type" value="Genomic_DNA"/>
</dbReference>
<evidence type="ECO:0000259" key="3">
    <source>
        <dbReference type="Pfam" id="PF13505"/>
    </source>
</evidence>
<dbReference type="STRING" id="551990.SAMN05192550_0720"/>
<evidence type="ECO:0000313" key="5">
    <source>
        <dbReference type="EMBL" id="OCB72969.1"/>
    </source>
</evidence>
<dbReference type="SUPFAM" id="SSF56925">
    <property type="entry name" value="OMPA-like"/>
    <property type="match status" value="1"/>
</dbReference>
<feature type="chain" id="PRO_5044556228" evidence="2">
    <location>
        <begin position="20"/>
        <end position="167"/>
    </location>
</feature>
<proteinExistence type="predicted"/>
<reference evidence="7" key="1">
    <citation type="submission" date="2016-03" db="EMBL/GenBank/DDBJ databases">
        <title>Draft genome sequence of Paenibacillus glacialis DSM 22343.</title>
        <authorList>
            <person name="Shin S.-K."/>
            <person name="Yi H."/>
        </authorList>
    </citation>
    <scope>NUCLEOTIDE SEQUENCE [LARGE SCALE GENOMIC DNA]</scope>
    <source>
        <strain evidence="7">NBRC 105008</strain>
    </source>
</reference>
<keyword evidence="1 2" id="KW-0732">Signal</keyword>
<comment type="caution">
    <text evidence="5">The sequence shown here is derived from an EMBL/GenBank/DDBJ whole genome shotgun (WGS) entry which is preliminary data.</text>
</comment>
<dbReference type="Pfam" id="PF13505">
    <property type="entry name" value="OMP_b-brl"/>
    <property type="match status" value="1"/>
</dbReference>
<dbReference type="EMBL" id="LVEO01000008">
    <property type="protein sequence ID" value="OCB72969.1"/>
    <property type="molecule type" value="Genomic_DNA"/>
</dbReference>
<dbReference type="InterPro" id="IPR027385">
    <property type="entry name" value="Beta-barrel_OMP"/>
</dbReference>
<dbReference type="Proteomes" id="UP000182367">
    <property type="component" value="Unassembled WGS sequence"/>
</dbReference>
<evidence type="ECO:0000313" key="8">
    <source>
        <dbReference type="Proteomes" id="UP000182367"/>
    </source>
</evidence>
<dbReference type="RefSeq" id="WP_066325691.1">
    <property type="nucleotide sequence ID" value="NZ_BJVF01000001.1"/>
</dbReference>
<dbReference type="Proteomes" id="UP000321579">
    <property type="component" value="Unassembled WGS sequence"/>
</dbReference>
<evidence type="ECO:0000256" key="1">
    <source>
        <dbReference type="ARBA" id="ARBA00022729"/>
    </source>
</evidence>
<dbReference type="EMBL" id="FNEO01000001">
    <property type="protein sequence ID" value="SDI75084.1"/>
    <property type="molecule type" value="Genomic_DNA"/>
</dbReference>
<evidence type="ECO:0000313" key="6">
    <source>
        <dbReference type="EMBL" id="SDI75084.1"/>
    </source>
</evidence>
<evidence type="ECO:0000313" key="4">
    <source>
        <dbReference type="EMBL" id="GEL10252.1"/>
    </source>
</evidence>
<evidence type="ECO:0000256" key="2">
    <source>
        <dbReference type="SAM" id="SignalP"/>
    </source>
</evidence>
<keyword evidence="8" id="KW-1185">Reference proteome</keyword>
<feature type="signal peptide" evidence="2">
    <location>
        <begin position="1"/>
        <end position="19"/>
    </location>
</feature>
<organism evidence="5 7">
    <name type="scientific">Flavobacterium glycines</name>
    <dbReference type="NCBI Taxonomy" id="551990"/>
    <lineage>
        <taxon>Bacteria</taxon>
        <taxon>Pseudomonadati</taxon>
        <taxon>Bacteroidota</taxon>
        <taxon>Flavobacteriia</taxon>
        <taxon>Flavobacteriales</taxon>
        <taxon>Flavobacteriaceae</taxon>
        <taxon>Flavobacterium</taxon>
    </lineage>
</organism>
<dbReference type="AlphaFoldDB" id="A0A1B9DTF7"/>
<evidence type="ECO:0000313" key="7">
    <source>
        <dbReference type="Proteomes" id="UP000093226"/>
    </source>
</evidence>
<dbReference type="Gene3D" id="2.40.160.20">
    <property type="match status" value="1"/>
</dbReference>
<evidence type="ECO:0000313" key="9">
    <source>
        <dbReference type="Proteomes" id="UP000321579"/>
    </source>
</evidence>
<name>A0A1B9DTF7_9FLAO</name>
<sequence>MKKNILLLTFSFISFGTFAQGRLGKGHMQLNAGLGTSGWGTPVYVGLDYGLHEDITLGGELSYRSKSENFGNSKFKSSVVGIGVNGNYHFNRVLEISKKWDFYAGLGLNYYVWNYENDAYKTNDASDIGLGAQIGGRYFFNDKLGINLELGGGNATSGGKIGITYKF</sequence>
<dbReference type="OrthoDB" id="658990at2"/>
<reference evidence="5" key="2">
    <citation type="submission" date="2016-03" db="EMBL/GenBank/DDBJ databases">
        <authorList>
            <person name="Ploux O."/>
        </authorList>
    </citation>
    <scope>NUCLEOTIDE SEQUENCE</scope>
    <source>
        <strain evidence="5">NBRC 105008</strain>
    </source>
</reference>
<feature type="domain" description="Outer membrane protein beta-barrel" evidence="3">
    <location>
        <begin position="7"/>
        <end position="155"/>
    </location>
</feature>
<gene>
    <name evidence="5" type="ORF">FBGL_04335</name>
    <name evidence="4" type="ORF">FGL01_09910</name>
    <name evidence="6" type="ORF">SAMN05192550_0720</name>
</gene>
<dbReference type="Proteomes" id="UP000093226">
    <property type="component" value="Unassembled WGS sequence"/>
</dbReference>
<accession>A0A1B9DTF7</accession>
<dbReference type="InterPro" id="IPR011250">
    <property type="entry name" value="OMP/PagP_B-barrel"/>
</dbReference>
<reference evidence="4 9" key="4">
    <citation type="submission" date="2019-07" db="EMBL/GenBank/DDBJ databases">
        <title>Whole genome shotgun sequence of Flavobacterium glycines NBRC 105008.</title>
        <authorList>
            <person name="Hosoyama A."/>
            <person name="Uohara A."/>
            <person name="Ohji S."/>
            <person name="Ichikawa N."/>
        </authorList>
    </citation>
    <scope>NUCLEOTIDE SEQUENCE [LARGE SCALE GENOMIC DNA]</scope>
    <source>
        <strain evidence="4 9">NBRC 105008</strain>
    </source>
</reference>
<protein>
    <submittedName>
        <fullName evidence="6">Outer membrane protein beta-barrel domain-containing protein</fullName>
    </submittedName>
</protein>